<feature type="domain" description="Formyl transferase C-terminal" evidence="7">
    <location>
        <begin position="209"/>
        <end position="304"/>
    </location>
</feature>
<sequence length="314" mass="34784">MEKKKLKVVFMGTPDFAVPSLKALVESGFQVPLVITQPDKPAGRGKKLKPPPVKTVAEKLGIEVLQPERIKENAELKEKLRAIKPDLIVVAAYGKILPRWLLDLPRFGTVNVHASLLPEYRGASPIQAALLDGKEETGVTIMKVIPELDAGPIIAQEKVKIEPEDNAQTLHDKLSELGAKLLVETLPRYVKGELKPVEQDDSKATYCKQITKEMGKIDWKESARKIFNAVRAFTPWPSAYTFYKGKRVKITSAEPVEGSGRPGEVIKADRELVVACGKGALKIKRLRPEGKKEISGEEFIRGYRVKEGDLFGES</sequence>
<evidence type="ECO:0000256" key="1">
    <source>
        <dbReference type="ARBA" id="ARBA00010699"/>
    </source>
</evidence>
<proteinExistence type="inferred from homology"/>
<dbReference type="Pfam" id="PF02911">
    <property type="entry name" value="Formyl_trans_C"/>
    <property type="match status" value="1"/>
</dbReference>
<dbReference type="CDD" id="cd08646">
    <property type="entry name" value="FMT_core_Met-tRNA-FMT_N"/>
    <property type="match status" value="1"/>
</dbReference>
<evidence type="ECO:0000256" key="3">
    <source>
        <dbReference type="ARBA" id="ARBA00022679"/>
    </source>
</evidence>
<reference evidence="8" key="1">
    <citation type="submission" date="2011-01" db="EMBL/GenBank/DDBJ databases">
        <title>Complete sequence of chromosome of Thermovibrio ammonificans HB-1.</title>
        <authorList>
            <consortium name="US DOE Joint Genome Institute"/>
            <person name="Lucas S."/>
            <person name="Copeland A."/>
            <person name="Lapidus A."/>
            <person name="Cheng J.-F."/>
            <person name="Goodwin L."/>
            <person name="Pitluck S."/>
            <person name="Davenport K."/>
            <person name="Detter J.C."/>
            <person name="Han C."/>
            <person name="Tapia R."/>
            <person name="Land M."/>
            <person name="Hauser L."/>
            <person name="Kyrpides N."/>
            <person name="Ivanova N."/>
            <person name="Ovchinnikova G."/>
            <person name="Vetriani C."/>
            <person name="Woyke T."/>
        </authorList>
    </citation>
    <scope>NUCLEOTIDE SEQUENCE [LARGE SCALE GENOMIC DNA]</scope>
    <source>
        <strain evidence="8">HB-1</strain>
    </source>
</reference>
<dbReference type="Proteomes" id="UP000006362">
    <property type="component" value="Chromosome"/>
</dbReference>
<dbReference type="eggNOG" id="COG0223">
    <property type="taxonomic scope" value="Bacteria"/>
</dbReference>
<dbReference type="FunFam" id="3.40.50.12230:FF:000001">
    <property type="entry name" value="Methionyl-tRNA formyltransferase"/>
    <property type="match status" value="1"/>
</dbReference>
<organism evidence="8 9">
    <name type="scientific">Thermovibrio ammonificans (strain DSM 15698 / JCM 12110 / HB-1)</name>
    <dbReference type="NCBI Taxonomy" id="648996"/>
    <lineage>
        <taxon>Bacteria</taxon>
        <taxon>Pseudomonadati</taxon>
        <taxon>Aquificota</taxon>
        <taxon>Aquificia</taxon>
        <taxon>Desulfurobacteriales</taxon>
        <taxon>Desulfurobacteriaceae</taxon>
        <taxon>Thermovibrio</taxon>
    </lineage>
</organism>
<dbReference type="Gene3D" id="3.40.50.12230">
    <property type="match status" value="1"/>
</dbReference>
<feature type="domain" description="Formyl transferase N-terminal" evidence="6">
    <location>
        <begin position="7"/>
        <end position="186"/>
    </location>
</feature>
<evidence type="ECO:0000313" key="8">
    <source>
        <dbReference type="EMBL" id="ADU96188.1"/>
    </source>
</evidence>
<keyword evidence="9" id="KW-1185">Reference proteome</keyword>
<feature type="binding site" evidence="5">
    <location>
        <begin position="115"/>
        <end position="118"/>
    </location>
    <ligand>
        <name>(6S)-5,6,7,8-tetrahydrofolate</name>
        <dbReference type="ChEBI" id="CHEBI:57453"/>
    </ligand>
</feature>
<dbReference type="InterPro" id="IPR044135">
    <property type="entry name" value="Met-tRNA-FMT_C"/>
</dbReference>
<dbReference type="InterPro" id="IPR002376">
    <property type="entry name" value="Formyl_transf_N"/>
</dbReference>
<dbReference type="InterPro" id="IPR005793">
    <property type="entry name" value="Formyl_trans_C"/>
</dbReference>
<evidence type="ECO:0000259" key="7">
    <source>
        <dbReference type="Pfam" id="PF02911"/>
    </source>
</evidence>
<dbReference type="PANTHER" id="PTHR11138:SF5">
    <property type="entry name" value="METHIONYL-TRNA FORMYLTRANSFERASE, MITOCHONDRIAL"/>
    <property type="match status" value="1"/>
</dbReference>
<dbReference type="Pfam" id="PF00551">
    <property type="entry name" value="Formyl_trans_N"/>
    <property type="match status" value="1"/>
</dbReference>
<protein>
    <recommendedName>
        <fullName evidence="2 5">Methionyl-tRNA formyltransferase</fullName>
        <ecNumber evidence="2 5">2.1.2.9</ecNumber>
    </recommendedName>
</protein>
<dbReference type="STRING" id="648996.Theam_0215"/>
<dbReference type="InterPro" id="IPR036477">
    <property type="entry name" value="Formyl_transf_N_sf"/>
</dbReference>
<dbReference type="InterPro" id="IPR041711">
    <property type="entry name" value="Met-tRNA-FMT_N"/>
</dbReference>
<dbReference type="SUPFAM" id="SSF53328">
    <property type="entry name" value="Formyltransferase"/>
    <property type="match status" value="1"/>
</dbReference>
<gene>
    <name evidence="5" type="primary">fmt</name>
    <name evidence="8" type="ordered locus">Theam_0215</name>
</gene>
<dbReference type="PANTHER" id="PTHR11138">
    <property type="entry name" value="METHIONYL-TRNA FORMYLTRANSFERASE"/>
    <property type="match status" value="1"/>
</dbReference>
<comment type="function">
    <text evidence="5">Attaches a formyl group to the free amino group of methionyl-tRNA(fMet). The formyl group appears to play a dual role in the initiator identity of N-formylmethionyl-tRNA by promoting its recognition by IF2 and preventing the misappropriation of this tRNA by the elongation apparatus.</text>
</comment>
<evidence type="ECO:0000256" key="4">
    <source>
        <dbReference type="ARBA" id="ARBA00022917"/>
    </source>
</evidence>
<evidence type="ECO:0000256" key="2">
    <source>
        <dbReference type="ARBA" id="ARBA00012261"/>
    </source>
</evidence>
<dbReference type="InterPro" id="IPR005794">
    <property type="entry name" value="Fmt"/>
</dbReference>
<comment type="catalytic activity">
    <reaction evidence="5">
        <text>L-methionyl-tRNA(fMet) + (6R)-10-formyltetrahydrofolate = N-formyl-L-methionyl-tRNA(fMet) + (6S)-5,6,7,8-tetrahydrofolate + H(+)</text>
        <dbReference type="Rhea" id="RHEA:24380"/>
        <dbReference type="Rhea" id="RHEA-COMP:9952"/>
        <dbReference type="Rhea" id="RHEA-COMP:9953"/>
        <dbReference type="ChEBI" id="CHEBI:15378"/>
        <dbReference type="ChEBI" id="CHEBI:57453"/>
        <dbReference type="ChEBI" id="CHEBI:78530"/>
        <dbReference type="ChEBI" id="CHEBI:78844"/>
        <dbReference type="ChEBI" id="CHEBI:195366"/>
        <dbReference type="EC" id="2.1.2.9"/>
    </reaction>
</comment>
<evidence type="ECO:0000259" key="6">
    <source>
        <dbReference type="Pfam" id="PF00551"/>
    </source>
</evidence>
<dbReference type="GO" id="GO:0005829">
    <property type="term" value="C:cytosol"/>
    <property type="evidence" value="ECO:0007669"/>
    <property type="project" value="TreeGrafter"/>
</dbReference>
<dbReference type="InterPro" id="IPR011034">
    <property type="entry name" value="Formyl_transferase-like_C_sf"/>
</dbReference>
<keyword evidence="3 5" id="KW-0808">Transferase</keyword>
<dbReference type="EMBL" id="CP002444">
    <property type="protein sequence ID" value="ADU96188.1"/>
    <property type="molecule type" value="Genomic_DNA"/>
</dbReference>
<name>E8T3X8_THEA1</name>
<comment type="similarity">
    <text evidence="1 5">Belongs to the Fmt family.</text>
</comment>
<evidence type="ECO:0000256" key="5">
    <source>
        <dbReference type="HAMAP-Rule" id="MF_00182"/>
    </source>
</evidence>
<dbReference type="CDD" id="cd08704">
    <property type="entry name" value="Met_tRNA_FMT_C"/>
    <property type="match status" value="1"/>
</dbReference>
<dbReference type="AlphaFoldDB" id="E8T3X8"/>
<dbReference type="GO" id="GO:0004479">
    <property type="term" value="F:methionyl-tRNA formyltransferase activity"/>
    <property type="evidence" value="ECO:0007669"/>
    <property type="project" value="UniProtKB-UniRule"/>
</dbReference>
<evidence type="ECO:0000313" key="9">
    <source>
        <dbReference type="Proteomes" id="UP000006362"/>
    </source>
</evidence>
<dbReference type="HOGENOM" id="CLU_033347_1_1_0"/>
<dbReference type="SUPFAM" id="SSF50486">
    <property type="entry name" value="FMT C-terminal domain-like"/>
    <property type="match status" value="1"/>
</dbReference>
<keyword evidence="4 5" id="KW-0648">Protein biosynthesis</keyword>
<dbReference type="EC" id="2.1.2.9" evidence="2 5"/>
<accession>E8T3X8</accession>
<dbReference type="NCBIfam" id="TIGR00460">
    <property type="entry name" value="fmt"/>
    <property type="match status" value="1"/>
</dbReference>
<dbReference type="KEGG" id="tam:Theam_0215"/>
<dbReference type="HAMAP" id="MF_00182">
    <property type="entry name" value="Formyl_trans"/>
    <property type="match status" value="1"/>
</dbReference>